<sequence length="40" mass="4645">MHSEFQAEISQGKIKNLMQSYIVLIKMEVLQAMPFMINMA</sequence>
<dbReference type="EMBL" id="LR134533">
    <property type="protein sequence ID" value="VEJ49069.1"/>
    <property type="molecule type" value="Genomic_DNA"/>
</dbReference>
<evidence type="ECO:0000313" key="2">
    <source>
        <dbReference type="Proteomes" id="UP000272771"/>
    </source>
</evidence>
<evidence type="ECO:0000313" key="1">
    <source>
        <dbReference type="EMBL" id="VEJ49069.1"/>
    </source>
</evidence>
<keyword evidence="2" id="KW-1185">Reference proteome</keyword>
<dbReference type="AlphaFoldDB" id="A0A3S5C2S1"/>
<reference evidence="1 2" key="1">
    <citation type="submission" date="2018-12" db="EMBL/GenBank/DDBJ databases">
        <authorList>
            <consortium name="Pathogen Informatics"/>
        </authorList>
    </citation>
    <scope>NUCLEOTIDE SEQUENCE [LARGE SCALE GENOMIC DNA]</scope>
    <source>
        <strain evidence="1 2">NCTC12742</strain>
    </source>
</reference>
<protein>
    <submittedName>
        <fullName evidence="1">Uncharacterized protein</fullName>
    </submittedName>
</protein>
<proteinExistence type="predicted"/>
<name>A0A3S5C2S1_9NEIS</name>
<accession>A0A3S5C2S1</accession>
<dbReference type="Proteomes" id="UP000272771">
    <property type="component" value="Chromosome"/>
</dbReference>
<organism evidence="1 2">
    <name type="scientific">Neisseria weaveri</name>
    <dbReference type="NCBI Taxonomy" id="28091"/>
    <lineage>
        <taxon>Bacteria</taxon>
        <taxon>Pseudomonadati</taxon>
        <taxon>Pseudomonadota</taxon>
        <taxon>Betaproteobacteria</taxon>
        <taxon>Neisseriales</taxon>
        <taxon>Neisseriaceae</taxon>
        <taxon>Neisseria</taxon>
    </lineage>
</organism>
<gene>
    <name evidence="1" type="ORF">NCTC12742_00014</name>
</gene>